<protein>
    <submittedName>
        <fullName evidence="1">Uncharacterized protein</fullName>
    </submittedName>
</protein>
<reference evidence="1 2" key="1">
    <citation type="submission" date="2017-09" db="EMBL/GenBank/DDBJ databases">
        <title>Mesorhizobum sanjuanii sp. nov. isolated from nodules of Lotus tenuis in saline-alkaline lowlands of Flooding Pampa.</title>
        <authorList>
            <person name="Sannazzaro A.I."/>
            <person name="Torres Tejerizo G.A."/>
            <person name="Fontana F."/>
            <person name="Cumpa Velazquez L.M."/>
            <person name="Hansen L."/>
            <person name="Pistorio M."/>
            <person name="Estrella M.J."/>
        </authorList>
    </citation>
    <scope>NUCLEOTIDE SEQUENCE [LARGE SCALE GENOMIC DNA]</scope>
    <source>
        <strain evidence="1 2">BSA136</strain>
    </source>
</reference>
<name>A0A2A6FBT9_9HYPH</name>
<evidence type="ECO:0000313" key="2">
    <source>
        <dbReference type="Proteomes" id="UP000219182"/>
    </source>
</evidence>
<comment type="caution">
    <text evidence="1">The sequence shown here is derived from an EMBL/GenBank/DDBJ whole genome shotgun (WGS) entry which is preliminary data.</text>
</comment>
<gene>
    <name evidence="1" type="ORF">CN311_20115</name>
</gene>
<dbReference type="EMBL" id="NWQG01000134">
    <property type="protein sequence ID" value="PDQ19324.1"/>
    <property type="molecule type" value="Genomic_DNA"/>
</dbReference>
<accession>A0A2A6FBT9</accession>
<dbReference type="AlphaFoldDB" id="A0A2A6FBT9"/>
<dbReference type="Proteomes" id="UP000219182">
    <property type="component" value="Unassembled WGS sequence"/>
</dbReference>
<sequence length="74" mass="8279">MMPAPSQFLDAEDRALCQRVADQVTADAKWYSTSIDKHVLASTILSLFQHGVVNEANLLAHVRARRHDFTKKTG</sequence>
<proteinExistence type="predicted"/>
<keyword evidence="2" id="KW-1185">Reference proteome</keyword>
<organism evidence="1 2">
    <name type="scientific">Mesorhizobium sanjuanii</name>
    <dbReference type="NCBI Taxonomy" id="2037900"/>
    <lineage>
        <taxon>Bacteria</taxon>
        <taxon>Pseudomonadati</taxon>
        <taxon>Pseudomonadota</taxon>
        <taxon>Alphaproteobacteria</taxon>
        <taxon>Hyphomicrobiales</taxon>
        <taxon>Phyllobacteriaceae</taxon>
        <taxon>Mesorhizobium</taxon>
    </lineage>
</organism>
<evidence type="ECO:0000313" key="1">
    <source>
        <dbReference type="EMBL" id="PDQ19324.1"/>
    </source>
</evidence>